<dbReference type="EMBL" id="JACYTO010000001">
    <property type="protein sequence ID" value="MBD8501308.1"/>
    <property type="molecule type" value="Genomic_DNA"/>
</dbReference>
<reference evidence="3" key="1">
    <citation type="submission" date="2023-07" db="EMBL/GenBank/DDBJ databases">
        <title>Thauera sp. CAU 1555 isolated from sand of Yaerae Beach.</title>
        <authorList>
            <person name="Kim W."/>
        </authorList>
    </citation>
    <scope>NUCLEOTIDE SEQUENCE [LARGE SCALE GENOMIC DNA]</scope>
    <source>
        <strain evidence="3">CAU 1555</strain>
    </source>
</reference>
<comment type="caution">
    <text evidence="2">The sequence shown here is derived from an EMBL/GenBank/DDBJ whole genome shotgun (WGS) entry which is preliminary data.</text>
</comment>
<dbReference type="RefSeq" id="WP_187716174.1">
    <property type="nucleotide sequence ID" value="NZ_JACTAH010000001.1"/>
</dbReference>
<evidence type="ECO:0000256" key="1">
    <source>
        <dbReference type="SAM" id="SignalP"/>
    </source>
</evidence>
<gene>
    <name evidence="2" type="ORF">IFO67_00225</name>
</gene>
<keyword evidence="1" id="KW-0732">Signal</keyword>
<sequence length="522" mass="54555">MSVIKKTLSSAFRVKPVVAAIAASAALMAPHAQAVNVSQNGLGEVLLFPYYTVNNGFDTNISITNTSENAVVFKIRFREAHNSRDARDFNVVLSPYDVWNATVTESPDGTVARLVTGDTSCTAGELLPLNDGTGRRYVDFTNFDYITQTGVGPNDGGPTDLSRTKEGYIEVIQMGHQVPTNPGAASPDLTFAAASVGHNSKHVDGVPRDCNAVRAAFSTANIAATQAAFFEPINVLKGTASLVKATEGKAISYDPTVLANFYNPGAGALDGAGIAGQNLVVIPESTQPGLHQANPPLAEVIDNVAGTPVIDDFAAGPNAVSAVLSRTAVVNQFSVNPVNNAKTDWVVTFPTKYYYVDSREPTAPASNVGDARVAANAPFDDASTFQSVPVGCSDVQVGFRFFDREEDERVSVSGVGFSPAPPGVPADTICYESQVITFANSSVFGSPLQANVAVDAAGYNSGWMRLNFTNAGDLTGNTAGAVFTGLPVIGFAATTLENGMNASAVLNYGMGWSHGYVTSIAP</sequence>
<proteinExistence type="predicted"/>
<evidence type="ECO:0000313" key="2">
    <source>
        <dbReference type="EMBL" id="MBD8501308.1"/>
    </source>
</evidence>
<accession>A0ABR9B5L8</accession>
<keyword evidence="3" id="KW-1185">Reference proteome</keyword>
<organism evidence="2 3">
    <name type="scientific">Thauera sedimentorum</name>
    <dbReference type="NCBI Taxonomy" id="2767595"/>
    <lineage>
        <taxon>Bacteria</taxon>
        <taxon>Pseudomonadati</taxon>
        <taxon>Pseudomonadota</taxon>
        <taxon>Betaproteobacteria</taxon>
        <taxon>Rhodocyclales</taxon>
        <taxon>Zoogloeaceae</taxon>
        <taxon>Thauera</taxon>
    </lineage>
</organism>
<dbReference type="Proteomes" id="UP000603602">
    <property type="component" value="Unassembled WGS sequence"/>
</dbReference>
<feature type="signal peptide" evidence="1">
    <location>
        <begin position="1"/>
        <end position="34"/>
    </location>
</feature>
<evidence type="ECO:0000313" key="3">
    <source>
        <dbReference type="Proteomes" id="UP000603602"/>
    </source>
</evidence>
<name>A0ABR9B5L8_9RHOO</name>
<feature type="chain" id="PRO_5046462492" evidence="1">
    <location>
        <begin position="35"/>
        <end position="522"/>
    </location>
</feature>
<protein>
    <submittedName>
        <fullName evidence="2">Uncharacterized protein</fullName>
    </submittedName>
</protein>